<dbReference type="Gene3D" id="3.90.660.10">
    <property type="match status" value="1"/>
</dbReference>
<dbReference type="Gene3D" id="3.50.50.60">
    <property type="entry name" value="FAD/NAD(P)-binding domain"/>
    <property type="match status" value="2"/>
</dbReference>
<sequence length="219" mass="24357">MDPKELFSTNLIDGKIVASHIERQCSPLPSVIVIGAGISGLAAARSLLHGVCNENPLAPLIRGLGLTLYRTSGDDSILYDHDLESCMLFNTDGHQVPQQIVMDVGETFKRILEETGKVRDEDPDDMSVQQAISVVLNSHPELKQQGLSHEVLQWYICRMEAWFAADADMISLKTWDQEHVLSGGHGLMVEGYDPVIKALAKNLDIRLNHRHACIIYRMT</sequence>
<dbReference type="InterPro" id="IPR002937">
    <property type="entry name" value="Amino_oxidase"/>
</dbReference>
<dbReference type="EMBL" id="SDMP01000007">
    <property type="protein sequence ID" value="RYR46562.1"/>
    <property type="molecule type" value="Genomic_DNA"/>
</dbReference>
<evidence type="ECO:0000313" key="4">
    <source>
        <dbReference type="Proteomes" id="UP000289738"/>
    </source>
</evidence>
<dbReference type="Pfam" id="PF01593">
    <property type="entry name" value="Amino_oxidase"/>
    <property type="match status" value="1"/>
</dbReference>
<dbReference type="InterPro" id="IPR050281">
    <property type="entry name" value="Flavin_monoamine_oxidase"/>
</dbReference>
<dbReference type="AlphaFoldDB" id="A0A445C6J9"/>
<dbReference type="PANTHER" id="PTHR10742:SF228">
    <property type="entry name" value="POLYAMINE OXIDASE 4-RELATED"/>
    <property type="match status" value="1"/>
</dbReference>
<comment type="similarity">
    <text evidence="1">Belongs to the flavin monoamine oxidase family.</text>
</comment>
<feature type="domain" description="Amine oxidase" evidence="2">
    <location>
        <begin position="48"/>
        <end position="215"/>
    </location>
</feature>
<gene>
    <name evidence="3" type="ORF">Ahy_A07g032298</name>
</gene>
<dbReference type="GO" id="GO:0005777">
    <property type="term" value="C:peroxisome"/>
    <property type="evidence" value="ECO:0007669"/>
    <property type="project" value="TreeGrafter"/>
</dbReference>
<proteinExistence type="inferred from homology"/>
<dbReference type="PANTHER" id="PTHR10742">
    <property type="entry name" value="FLAVIN MONOAMINE OXIDASE"/>
    <property type="match status" value="1"/>
</dbReference>
<dbReference type="GO" id="GO:0046592">
    <property type="term" value="F:polyamine oxidase activity"/>
    <property type="evidence" value="ECO:0007669"/>
    <property type="project" value="TreeGrafter"/>
</dbReference>
<evidence type="ECO:0000313" key="3">
    <source>
        <dbReference type="EMBL" id="RYR46562.1"/>
    </source>
</evidence>
<reference evidence="3 4" key="1">
    <citation type="submission" date="2019-01" db="EMBL/GenBank/DDBJ databases">
        <title>Sequencing of cultivated peanut Arachis hypogaea provides insights into genome evolution and oil improvement.</title>
        <authorList>
            <person name="Chen X."/>
        </authorList>
    </citation>
    <scope>NUCLEOTIDE SEQUENCE [LARGE SCALE GENOMIC DNA]</scope>
    <source>
        <strain evidence="4">cv. Fuhuasheng</strain>
        <tissue evidence="3">Leaves</tissue>
    </source>
</reference>
<dbReference type="InterPro" id="IPR036188">
    <property type="entry name" value="FAD/NAD-bd_sf"/>
</dbReference>
<accession>A0A445C6J9</accession>
<dbReference type="GO" id="GO:0006598">
    <property type="term" value="P:polyamine catabolic process"/>
    <property type="evidence" value="ECO:0007669"/>
    <property type="project" value="TreeGrafter"/>
</dbReference>
<dbReference type="SUPFAM" id="SSF51905">
    <property type="entry name" value="FAD/NAD(P)-binding domain"/>
    <property type="match status" value="1"/>
</dbReference>
<evidence type="ECO:0000259" key="2">
    <source>
        <dbReference type="Pfam" id="PF01593"/>
    </source>
</evidence>
<organism evidence="3 4">
    <name type="scientific">Arachis hypogaea</name>
    <name type="common">Peanut</name>
    <dbReference type="NCBI Taxonomy" id="3818"/>
    <lineage>
        <taxon>Eukaryota</taxon>
        <taxon>Viridiplantae</taxon>
        <taxon>Streptophyta</taxon>
        <taxon>Embryophyta</taxon>
        <taxon>Tracheophyta</taxon>
        <taxon>Spermatophyta</taxon>
        <taxon>Magnoliopsida</taxon>
        <taxon>eudicotyledons</taxon>
        <taxon>Gunneridae</taxon>
        <taxon>Pentapetalae</taxon>
        <taxon>rosids</taxon>
        <taxon>fabids</taxon>
        <taxon>Fabales</taxon>
        <taxon>Fabaceae</taxon>
        <taxon>Papilionoideae</taxon>
        <taxon>50 kb inversion clade</taxon>
        <taxon>dalbergioids sensu lato</taxon>
        <taxon>Dalbergieae</taxon>
        <taxon>Pterocarpus clade</taxon>
        <taxon>Arachis</taxon>
    </lineage>
</organism>
<dbReference type="Proteomes" id="UP000289738">
    <property type="component" value="Chromosome A07"/>
</dbReference>
<evidence type="ECO:0000256" key="1">
    <source>
        <dbReference type="ARBA" id="ARBA00005995"/>
    </source>
</evidence>
<protein>
    <recommendedName>
        <fullName evidence="2">Amine oxidase domain-containing protein</fullName>
    </recommendedName>
</protein>
<keyword evidence="4" id="KW-1185">Reference proteome</keyword>
<comment type="caution">
    <text evidence="3">The sequence shown here is derived from an EMBL/GenBank/DDBJ whole genome shotgun (WGS) entry which is preliminary data.</text>
</comment>
<name>A0A445C6J9_ARAHY</name>